<keyword evidence="13" id="KW-0479">Metal-binding</keyword>
<keyword evidence="4 12" id="KW-1003">Cell membrane</keyword>
<feature type="binding site" evidence="13">
    <location>
        <position position="220"/>
    </location>
    <ligand>
        <name>K(+)</name>
        <dbReference type="ChEBI" id="CHEBI:29103"/>
    </ligand>
</feature>
<dbReference type="PANTHER" id="PTHR32024">
    <property type="entry name" value="TRK SYSTEM POTASSIUM UPTAKE PROTEIN TRKG-RELATED"/>
    <property type="match status" value="1"/>
</dbReference>
<evidence type="ECO:0000256" key="13">
    <source>
        <dbReference type="PIRSR" id="PIRSR006247-1"/>
    </source>
</evidence>
<dbReference type="InterPro" id="IPR003445">
    <property type="entry name" value="Cat_transpt"/>
</dbReference>
<evidence type="ECO:0000256" key="12">
    <source>
        <dbReference type="PIRNR" id="PIRNR006247"/>
    </source>
</evidence>
<comment type="similarity">
    <text evidence="2 12">Belongs to the TrkH potassium transport family.</text>
</comment>
<dbReference type="EMBL" id="CP066167">
    <property type="protein sequence ID" value="QQD18307.1"/>
    <property type="molecule type" value="Genomic_DNA"/>
</dbReference>
<keyword evidence="8 12" id="KW-0630">Potassium</keyword>
<evidence type="ECO:0000256" key="14">
    <source>
        <dbReference type="SAM" id="Phobius"/>
    </source>
</evidence>
<keyword evidence="10 12" id="KW-0406">Ion transport</keyword>
<feature type="binding site" evidence="13">
    <location>
        <position position="317"/>
    </location>
    <ligand>
        <name>K(+)</name>
        <dbReference type="ChEBI" id="CHEBI:29103"/>
    </ligand>
</feature>
<sequence>MHLVVICRIIGMLLMIFSVTMALPAALAALYDDGAMRAFGMAFVLTFGAGLVLRVISGNRQQDLGIRDGFLVVALFWSVLSLFGALPFYLADHPGLSLSEAVFESFSGLTTTGATVIVGLDELPISILFYRQFLQWLGGIGIIVIAVAILPILGIGGMQLYRAETPGPVKDTKLTPRITGTAKVLFYMYMALTITCTAAYWLAGMTFFDAICHAFSTVAIGGFSTHDASMGYFNSPLILMICTAFMLFAGMSFAVHFAVWHERRPLSYLKDSESKFYLGVIGFSVLLVSLFLIFTGTQSANNGLINGIFHTVSIATTAGFGADNFAAWPSFLPVYLVMLSFIGGCAGSTGGGMKAVRTMLVVKQGVREMKQLIHPNAVIPLKVGRHRVEARVVSAVWSFVAMYLISFVVITLVMMACGLDSLSAFTATAASINNMGPGLGEVAANYQSVSDVGKWVLCFAMLLGRLEIFTLLVLFTPAFWRRG</sequence>
<feature type="transmembrane region" description="Helical" evidence="14">
    <location>
        <begin position="276"/>
        <end position="296"/>
    </location>
</feature>
<dbReference type="GO" id="GO:0015379">
    <property type="term" value="F:potassium:chloride symporter activity"/>
    <property type="evidence" value="ECO:0007669"/>
    <property type="project" value="InterPro"/>
</dbReference>
<evidence type="ECO:0000256" key="7">
    <source>
        <dbReference type="ARBA" id="ARBA00022692"/>
    </source>
</evidence>
<evidence type="ECO:0000256" key="1">
    <source>
        <dbReference type="ARBA" id="ARBA00004429"/>
    </source>
</evidence>
<keyword evidence="16" id="KW-1185">Reference proteome</keyword>
<feature type="binding site" evidence="13">
    <location>
        <position position="434"/>
    </location>
    <ligand>
        <name>K(+)</name>
        <dbReference type="ChEBI" id="CHEBI:29103"/>
    </ligand>
</feature>
<feature type="transmembrane region" description="Helical" evidence="14">
    <location>
        <begin position="454"/>
        <end position="480"/>
    </location>
</feature>
<feature type="transmembrane region" description="Helical" evidence="14">
    <location>
        <begin position="392"/>
        <end position="416"/>
    </location>
</feature>
<dbReference type="PANTHER" id="PTHR32024:SF2">
    <property type="entry name" value="TRK SYSTEM POTASSIUM UPTAKE PROTEIN TRKG-RELATED"/>
    <property type="match status" value="1"/>
</dbReference>
<feature type="binding site" evidence="13">
    <location>
        <position position="435"/>
    </location>
    <ligand>
        <name>K(+)</name>
        <dbReference type="ChEBI" id="CHEBI:29103"/>
    </ligand>
</feature>
<evidence type="ECO:0000256" key="3">
    <source>
        <dbReference type="ARBA" id="ARBA00022448"/>
    </source>
</evidence>
<feature type="transmembrane region" description="Helical" evidence="14">
    <location>
        <begin position="12"/>
        <end position="31"/>
    </location>
</feature>
<reference evidence="15 16" key="1">
    <citation type="submission" date="2020-12" db="EMBL/GenBank/DDBJ databases">
        <authorList>
            <person name="Shan Y."/>
        </authorList>
    </citation>
    <scope>NUCLEOTIDE SEQUENCE [LARGE SCALE GENOMIC DNA]</scope>
    <source>
        <strain evidence="16">csc3.9</strain>
    </source>
</reference>
<proteinExistence type="inferred from homology"/>
<evidence type="ECO:0000256" key="5">
    <source>
        <dbReference type="ARBA" id="ARBA00022519"/>
    </source>
</evidence>
<dbReference type="GO" id="GO:0005886">
    <property type="term" value="C:plasma membrane"/>
    <property type="evidence" value="ECO:0007669"/>
    <property type="project" value="UniProtKB-SubCell"/>
</dbReference>
<evidence type="ECO:0000313" key="16">
    <source>
        <dbReference type="Proteomes" id="UP000596063"/>
    </source>
</evidence>
<feature type="transmembrane region" description="Helical" evidence="14">
    <location>
        <begin position="69"/>
        <end position="90"/>
    </location>
</feature>
<protein>
    <recommendedName>
        <fullName evidence="12">Trk system potassium uptake protein</fullName>
    </recommendedName>
</protein>
<feature type="transmembrane region" description="Helical" evidence="14">
    <location>
        <begin position="237"/>
        <end position="260"/>
    </location>
</feature>
<feature type="transmembrane region" description="Helical" evidence="14">
    <location>
        <begin position="37"/>
        <end position="57"/>
    </location>
</feature>
<evidence type="ECO:0000313" key="15">
    <source>
        <dbReference type="EMBL" id="QQD18307.1"/>
    </source>
</evidence>
<keyword evidence="6 12" id="KW-0633">Potassium transport</keyword>
<evidence type="ECO:0000256" key="4">
    <source>
        <dbReference type="ARBA" id="ARBA00022475"/>
    </source>
</evidence>
<keyword evidence="3 12" id="KW-0813">Transport</keyword>
<feature type="transmembrane region" description="Helical" evidence="14">
    <location>
        <begin position="133"/>
        <end position="161"/>
    </location>
</feature>
<organism evidence="15 16">
    <name type="scientific">Spongiibacter nanhainus</name>
    <dbReference type="NCBI Taxonomy" id="2794344"/>
    <lineage>
        <taxon>Bacteria</taxon>
        <taxon>Pseudomonadati</taxon>
        <taxon>Pseudomonadota</taxon>
        <taxon>Gammaproteobacteria</taxon>
        <taxon>Cellvibrionales</taxon>
        <taxon>Spongiibacteraceae</taxon>
        <taxon>Spongiibacter</taxon>
    </lineage>
</organism>
<dbReference type="NCBIfam" id="TIGR00933">
    <property type="entry name" value="2a38"/>
    <property type="match status" value="1"/>
</dbReference>
<dbReference type="Pfam" id="PF02386">
    <property type="entry name" value="TrkH"/>
    <property type="match status" value="1"/>
</dbReference>
<feature type="transmembrane region" description="Helical" evidence="14">
    <location>
        <begin position="334"/>
        <end position="353"/>
    </location>
</feature>
<gene>
    <name evidence="15" type="ORF">I6N98_00060</name>
</gene>
<keyword evidence="7 14" id="KW-0812">Transmembrane</keyword>
<dbReference type="GO" id="GO:0046872">
    <property type="term" value="F:metal ion binding"/>
    <property type="evidence" value="ECO:0007669"/>
    <property type="project" value="UniProtKB-KW"/>
</dbReference>
<dbReference type="KEGG" id="snan:I6N98_00060"/>
<comment type="function">
    <text evidence="12">Low-affinity potassium transport system. Interacts with Trk system potassium uptake protein TrkA.</text>
</comment>
<feature type="binding site" evidence="13">
    <location>
        <position position="112"/>
    </location>
    <ligand>
        <name>K(+)</name>
        <dbReference type="ChEBI" id="CHEBI:29103"/>
    </ligand>
</feature>
<evidence type="ECO:0000256" key="11">
    <source>
        <dbReference type="ARBA" id="ARBA00023136"/>
    </source>
</evidence>
<dbReference type="AlphaFoldDB" id="A0A7T4UQB6"/>
<dbReference type="RefSeq" id="WP_198569804.1">
    <property type="nucleotide sequence ID" value="NZ_CP066167.1"/>
</dbReference>
<keyword evidence="11 12" id="KW-0472">Membrane</keyword>
<feature type="binding site" evidence="13">
    <location>
        <position position="111"/>
    </location>
    <ligand>
        <name>K(+)</name>
        <dbReference type="ChEBI" id="CHEBI:29103"/>
    </ligand>
</feature>
<evidence type="ECO:0000256" key="10">
    <source>
        <dbReference type="ARBA" id="ARBA00023065"/>
    </source>
</evidence>
<accession>A0A7T4UQB6</accession>
<name>A0A7T4UQB6_9GAMM</name>
<evidence type="ECO:0000256" key="2">
    <source>
        <dbReference type="ARBA" id="ARBA00009137"/>
    </source>
</evidence>
<dbReference type="PIRSF" id="PIRSF006247">
    <property type="entry name" value="TrkH"/>
    <property type="match status" value="1"/>
</dbReference>
<feature type="binding site" evidence="13">
    <location>
        <position position="221"/>
    </location>
    <ligand>
        <name>K(+)</name>
        <dbReference type="ChEBI" id="CHEBI:29103"/>
    </ligand>
</feature>
<dbReference type="Proteomes" id="UP000596063">
    <property type="component" value="Chromosome"/>
</dbReference>
<comment type="subcellular location">
    <subcellularLocation>
        <location evidence="1 12">Cell inner membrane</location>
        <topology evidence="1 12">Multi-pass membrane protein</topology>
    </subcellularLocation>
</comment>
<feature type="transmembrane region" description="Helical" evidence="14">
    <location>
        <begin position="182"/>
        <end position="201"/>
    </location>
</feature>
<keyword evidence="5 12" id="KW-0997">Cell inner membrane</keyword>
<evidence type="ECO:0000256" key="8">
    <source>
        <dbReference type="ARBA" id="ARBA00022958"/>
    </source>
</evidence>
<evidence type="ECO:0000256" key="6">
    <source>
        <dbReference type="ARBA" id="ARBA00022538"/>
    </source>
</evidence>
<evidence type="ECO:0000256" key="9">
    <source>
        <dbReference type="ARBA" id="ARBA00022989"/>
    </source>
</evidence>
<feature type="binding site" evidence="13">
    <location>
        <position position="318"/>
    </location>
    <ligand>
        <name>K(+)</name>
        <dbReference type="ChEBI" id="CHEBI:29103"/>
    </ligand>
</feature>
<keyword evidence="9 14" id="KW-1133">Transmembrane helix</keyword>
<dbReference type="InterPro" id="IPR004772">
    <property type="entry name" value="TrkH"/>
</dbReference>